<dbReference type="EMBL" id="KB456263">
    <property type="protein sequence ID" value="EMF13691.1"/>
    <property type="molecule type" value="Genomic_DNA"/>
</dbReference>
<dbReference type="Proteomes" id="UP000016931">
    <property type="component" value="Unassembled WGS sequence"/>
</dbReference>
<dbReference type="AlphaFoldDB" id="M3C042"/>
<name>M3C042_SPHMS</name>
<reference evidence="2 3" key="1">
    <citation type="journal article" date="2012" name="PLoS Pathog.">
        <title>Diverse lifestyles and strategies of plant pathogenesis encoded in the genomes of eighteen Dothideomycetes fungi.</title>
        <authorList>
            <person name="Ohm R.A."/>
            <person name="Feau N."/>
            <person name="Henrissat B."/>
            <person name="Schoch C.L."/>
            <person name="Horwitz B.A."/>
            <person name="Barry K.W."/>
            <person name="Condon B.J."/>
            <person name="Copeland A.C."/>
            <person name="Dhillon B."/>
            <person name="Glaser F."/>
            <person name="Hesse C.N."/>
            <person name="Kosti I."/>
            <person name="LaButti K."/>
            <person name="Lindquist E.A."/>
            <person name="Lucas S."/>
            <person name="Salamov A.A."/>
            <person name="Bradshaw R.E."/>
            <person name="Ciuffetti L."/>
            <person name="Hamelin R.C."/>
            <person name="Kema G.H.J."/>
            <person name="Lawrence C."/>
            <person name="Scott J.A."/>
            <person name="Spatafora J.W."/>
            <person name="Turgeon B.G."/>
            <person name="de Wit P.J.G.M."/>
            <person name="Zhong S."/>
            <person name="Goodwin S.B."/>
            <person name="Grigoriev I.V."/>
        </authorList>
    </citation>
    <scope>NUCLEOTIDE SEQUENCE [LARGE SCALE GENOMIC DNA]</scope>
    <source>
        <strain evidence="2 3">SO2202</strain>
    </source>
</reference>
<evidence type="ECO:0000256" key="1">
    <source>
        <dbReference type="SAM" id="SignalP"/>
    </source>
</evidence>
<dbReference type="RefSeq" id="XP_016761812.1">
    <property type="nucleotide sequence ID" value="XM_016901277.1"/>
</dbReference>
<feature type="signal peptide" evidence="1">
    <location>
        <begin position="1"/>
        <end position="18"/>
    </location>
</feature>
<keyword evidence="1" id="KW-0732">Signal</keyword>
<accession>M3C042</accession>
<sequence>MLLIFTVLLAFLNALAFAADQSPDVAFSLTQEYRPDTEWRTCRSAGNVRTNCGFCYLRGSFLGWNCACDTFCHNTMNECYYITESNPGGYEKISCVRDQAITV</sequence>
<keyword evidence="3" id="KW-1185">Reference proteome</keyword>
<organism evidence="2 3">
    <name type="scientific">Sphaerulina musiva (strain SO2202)</name>
    <name type="common">Poplar stem canker fungus</name>
    <name type="synonym">Septoria musiva</name>
    <dbReference type="NCBI Taxonomy" id="692275"/>
    <lineage>
        <taxon>Eukaryota</taxon>
        <taxon>Fungi</taxon>
        <taxon>Dikarya</taxon>
        <taxon>Ascomycota</taxon>
        <taxon>Pezizomycotina</taxon>
        <taxon>Dothideomycetes</taxon>
        <taxon>Dothideomycetidae</taxon>
        <taxon>Mycosphaerellales</taxon>
        <taxon>Mycosphaerellaceae</taxon>
        <taxon>Sphaerulina</taxon>
    </lineage>
</organism>
<evidence type="ECO:0000313" key="3">
    <source>
        <dbReference type="Proteomes" id="UP000016931"/>
    </source>
</evidence>
<protein>
    <submittedName>
        <fullName evidence="2">Uncharacterized protein</fullName>
    </submittedName>
</protein>
<feature type="chain" id="PRO_5004031643" evidence="1">
    <location>
        <begin position="19"/>
        <end position="103"/>
    </location>
</feature>
<dbReference type="GeneID" id="27898414"/>
<proteinExistence type="predicted"/>
<gene>
    <name evidence="2" type="ORF">SEPMUDRAFT_116714</name>
</gene>
<dbReference type="HOGENOM" id="CLU_2265407_0_0_1"/>
<dbReference type="OrthoDB" id="2529286at2759"/>
<evidence type="ECO:0000313" key="2">
    <source>
        <dbReference type="EMBL" id="EMF13691.1"/>
    </source>
</evidence>